<dbReference type="HOGENOM" id="CLU_1400521_0_0_9"/>
<evidence type="ECO:0000313" key="2">
    <source>
        <dbReference type="Proteomes" id="UP000002217"/>
    </source>
</evidence>
<gene>
    <name evidence="1" type="ordered locus">Dtox_1152</name>
</gene>
<protein>
    <recommendedName>
        <fullName evidence="3">DUF4198 domain-containing protein</fullName>
    </recommendedName>
</protein>
<dbReference type="STRING" id="485916.Dtox_1152"/>
<organism evidence="1 2">
    <name type="scientific">Desulfofarcimen acetoxidans (strain ATCC 49208 / DSM 771 / KCTC 5769 / VKM B-1644 / 5575)</name>
    <name type="common">Desulfotomaculum acetoxidans</name>
    <dbReference type="NCBI Taxonomy" id="485916"/>
    <lineage>
        <taxon>Bacteria</taxon>
        <taxon>Bacillati</taxon>
        <taxon>Bacillota</taxon>
        <taxon>Clostridia</taxon>
        <taxon>Eubacteriales</taxon>
        <taxon>Peptococcaceae</taxon>
        <taxon>Desulfofarcimen</taxon>
    </lineage>
</organism>
<dbReference type="EMBL" id="CP001720">
    <property type="protein sequence ID" value="ACV62037.1"/>
    <property type="molecule type" value="Genomic_DNA"/>
</dbReference>
<dbReference type="RefSeq" id="WP_015756752.1">
    <property type="nucleotide sequence ID" value="NC_013216.1"/>
</dbReference>
<name>C8W4G9_DESAS</name>
<keyword evidence="2" id="KW-1185">Reference proteome</keyword>
<dbReference type="InterPro" id="IPR019613">
    <property type="entry name" value="DUF4198"/>
</dbReference>
<dbReference type="AlphaFoldDB" id="C8W4G9"/>
<sequence>MSSHIWMEPTHMHFHTGHVAQIKLYRGEMMQPQPLADVEAELKLYKPDGTEERLISGEIKDDYYLINFEPETEGFYTLTARDVNGCYAKIIVPVGHHLQGPVNPVGEDLEVTPDFVQEYHLKDMIKISVSAAGNPLADASIKATYHFYDGNDYPYTFFADASGRAQFIFPEKGHWMFAVTSEGRRATYVVMGVR</sequence>
<proteinExistence type="predicted"/>
<dbReference type="KEGG" id="dae:Dtox_1152"/>
<dbReference type="Pfam" id="PF10670">
    <property type="entry name" value="DUF4198"/>
    <property type="match status" value="1"/>
</dbReference>
<dbReference type="eggNOG" id="COG5266">
    <property type="taxonomic scope" value="Bacteria"/>
</dbReference>
<reference evidence="1 2" key="1">
    <citation type="journal article" date="2009" name="Stand. Genomic Sci.">
        <title>Complete genome sequence of Desulfotomaculum acetoxidans type strain (5575).</title>
        <authorList>
            <person name="Spring S."/>
            <person name="Lapidus A."/>
            <person name="Schroder M."/>
            <person name="Gleim D."/>
            <person name="Sims D."/>
            <person name="Meincke L."/>
            <person name="Glavina Del Rio T."/>
            <person name="Tice H."/>
            <person name="Copeland A."/>
            <person name="Cheng J.F."/>
            <person name="Lucas S."/>
            <person name="Chen F."/>
            <person name="Nolan M."/>
            <person name="Bruce D."/>
            <person name="Goodwin L."/>
            <person name="Pitluck S."/>
            <person name="Ivanova N."/>
            <person name="Mavromatis K."/>
            <person name="Mikhailova N."/>
            <person name="Pati A."/>
            <person name="Chen A."/>
            <person name="Palaniappan K."/>
            <person name="Land M."/>
            <person name="Hauser L."/>
            <person name="Chang Y.J."/>
            <person name="Jeffries C.D."/>
            <person name="Chain P."/>
            <person name="Saunders E."/>
            <person name="Brettin T."/>
            <person name="Detter J.C."/>
            <person name="Goker M."/>
            <person name="Bristow J."/>
            <person name="Eisen J.A."/>
            <person name="Markowitz V."/>
            <person name="Hugenholtz P."/>
            <person name="Kyrpides N.C."/>
            <person name="Klenk H.P."/>
            <person name="Han C."/>
        </authorList>
    </citation>
    <scope>NUCLEOTIDE SEQUENCE [LARGE SCALE GENOMIC DNA]</scope>
    <source>
        <strain evidence="2">ATCC 49208 / DSM 771 / VKM B-1644</strain>
    </source>
</reference>
<dbReference type="OrthoDB" id="1805637at2"/>
<evidence type="ECO:0008006" key="3">
    <source>
        <dbReference type="Google" id="ProtNLM"/>
    </source>
</evidence>
<accession>C8W4G9</accession>
<dbReference type="Proteomes" id="UP000002217">
    <property type="component" value="Chromosome"/>
</dbReference>
<evidence type="ECO:0000313" key="1">
    <source>
        <dbReference type="EMBL" id="ACV62037.1"/>
    </source>
</evidence>